<evidence type="ECO:0000313" key="2">
    <source>
        <dbReference type="Proteomes" id="UP001176940"/>
    </source>
</evidence>
<organism evidence="1 2">
    <name type="scientific">Ranitomeya imitator</name>
    <name type="common">mimic poison frog</name>
    <dbReference type="NCBI Taxonomy" id="111125"/>
    <lineage>
        <taxon>Eukaryota</taxon>
        <taxon>Metazoa</taxon>
        <taxon>Chordata</taxon>
        <taxon>Craniata</taxon>
        <taxon>Vertebrata</taxon>
        <taxon>Euteleostomi</taxon>
        <taxon>Amphibia</taxon>
        <taxon>Batrachia</taxon>
        <taxon>Anura</taxon>
        <taxon>Neobatrachia</taxon>
        <taxon>Hyloidea</taxon>
        <taxon>Dendrobatidae</taxon>
        <taxon>Dendrobatinae</taxon>
        <taxon>Ranitomeya</taxon>
    </lineage>
</organism>
<gene>
    <name evidence="1" type="ORF">RIMI_LOCUS8164628</name>
</gene>
<proteinExistence type="predicted"/>
<dbReference type="EMBL" id="CAUEEQ010015994">
    <property type="protein sequence ID" value="CAJ0939842.1"/>
    <property type="molecule type" value="Genomic_DNA"/>
</dbReference>
<accession>A0ABN9LDZ4</accession>
<dbReference type="Proteomes" id="UP001176940">
    <property type="component" value="Unassembled WGS sequence"/>
</dbReference>
<protein>
    <submittedName>
        <fullName evidence="1">Uncharacterized protein</fullName>
    </submittedName>
</protein>
<sequence length="85" mass="9603">MTMSQQINNYTSNDVEMETDHYSNGFAAASSNGFLNGSTKHDNELEECDTEMEVDSTQVRRQLCGGSQAAVERMICFWERTTSHE</sequence>
<name>A0ABN9LDZ4_9NEOB</name>
<keyword evidence="2" id="KW-1185">Reference proteome</keyword>
<evidence type="ECO:0000313" key="1">
    <source>
        <dbReference type="EMBL" id="CAJ0939842.1"/>
    </source>
</evidence>
<reference evidence="1" key="1">
    <citation type="submission" date="2023-07" db="EMBL/GenBank/DDBJ databases">
        <authorList>
            <person name="Stuckert A."/>
        </authorList>
    </citation>
    <scope>NUCLEOTIDE SEQUENCE</scope>
</reference>
<comment type="caution">
    <text evidence="1">The sequence shown here is derived from an EMBL/GenBank/DDBJ whole genome shotgun (WGS) entry which is preliminary data.</text>
</comment>